<dbReference type="GO" id="GO:0035348">
    <property type="term" value="P:acetyl-CoA transmembrane transport"/>
    <property type="evidence" value="ECO:0007669"/>
    <property type="project" value="InterPro"/>
</dbReference>
<comment type="subcellular location">
    <subcellularLocation>
        <location evidence="1">Membrane</location>
        <topology evidence="1">Multi-pass membrane protein</topology>
    </subcellularLocation>
</comment>
<sequence length="556" mass="61981">MKNKQPRRRVRSKEDGSFAIALGQPDLESEMIGFHMPLFPRSVSTEDRLATGKSGHFVTGELANIVLLVFLYTLQGIPLGLTASIPLVLQNRHVSYKQQALFSFAHWPFSLKLLWAPFVDACYSPRFGRRKSWLVPTQYLIGLFMVVLSYSVDSLLGSDENSVDKPNLFMLTAIFFSFNFLAATQDIAVDGWALTMLSSENVGYASTCNAVGQTAGYFLGNVVFLALESKDFCNRFLRTVPAERGLVTLSGKGSNRQRIYKYVFFWAIIFIISTTVVMILKSERESGKDTDEMGVMEAYRLLGKIIRLHPVVMLSCLHLTAKIAFAAADGITGLKLIEHGVPKDMLALLAVPIIPLELLLPVVIGKYTTGRRPLTAYLTAYPYRNMLSLVFALMVWWTPYWKQPDGQYPVAYYALILLIFALQQVALYCMFVSQMAFHAKVSDPTVGGTYMTLLNTVANLGGNWPLTVALSLTELVTVRRCEKGVAGDYSSNATLNALDDRQWSAANCDVLVDGYTVLIGCGFVVGCFWKLFCGKLFEQLQHLDKRSWTCSSAERC</sequence>
<feature type="transmembrane region" description="Helical" evidence="5">
    <location>
        <begin position="139"/>
        <end position="156"/>
    </location>
</feature>
<feature type="transmembrane region" description="Helical" evidence="5">
    <location>
        <begin position="259"/>
        <end position="280"/>
    </location>
</feature>
<dbReference type="Pfam" id="PF13000">
    <property type="entry name" value="Acatn"/>
    <property type="match status" value="3"/>
</dbReference>
<organism evidence="6 7">
    <name type="scientific">Trichinella pseudospiralis</name>
    <name type="common">Parasitic roundworm</name>
    <dbReference type="NCBI Taxonomy" id="6337"/>
    <lineage>
        <taxon>Eukaryota</taxon>
        <taxon>Metazoa</taxon>
        <taxon>Ecdysozoa</taxon>
        <taxon>Nematoda</taxon>
        <taxon>Enoplea</taxon>
        <taxon>Dorylaimia</taxon>
        <taxon>Trichinellida</taxon>
        <taxon>Trichinellidae</taxon>
        <taxon>Trichinella</taxon>
    </lineage>
</organism>
<dbReference type="Proteomes" id="UP000054632">
    <property type="component" value="Unassembled WGS sequence"/>
</dbReference>
<dbReference type="InterPro" id="IPR004752">
    <property type="entry name" value="AmpG_permease/AT-1"/>
</dbReference>
<dbReference type="EMBL" id="JYDR01000030">
    <property type="protein sequence ID" value="KRY73937.1"/>
    <property type="molecule type" value="Genomic_DNA"/>
</dbReference>
<evidence type="ECO:0000256" key="1">
    <source>
        <dbReference type="ARBA" id="ARBA00004141"/>
    </source>
</evidence>
<feature type="transmembrane region" description="Helical" evidence="5">
    <location>
        <begin position="376"/>
        <end position="398"/>
    </location>
</feature>
<dbReference type="GO" id="GO:0016020">
    <property type="term" value="C:membrane"/>
    <property type="evidence" value="ECO:0007669"/>
    <property type="project" value="UniProtKB-SubCell"/>
</dbReference>
<accession>A0A0V1EK46</accession>
<proteinExistence type="predicted"/>
<evidence type="ECO:0000313" key="6">
    <source>
        <dbReference type="EMBL" id="KRY73937.1"/>
    </source>
</evidence>
<dbReference type="PANTHER" id="PTHR12778:SF9">
    <property type="entry name" value="ACETYL-COENZYME A TRANSPORTER 1"/>
    <property type="match status" value="1"/>
</dbReference>
<feature type="transmembrane region" description="Helical" evidence="5">
    <location>
        <begin position="168"/>
        <end position="188"/>
    </location>
</feature>
<reference evidence="6 7" key="1">
    <citation type="submission" date="2015-01" db="EMBL/GenBank/DDBJ databases">
        <title>Evolution of Trichinella species and genotypes.</title>
        <authorList>
            <person name="Korhonen P.K."/>
            <person name="Edoardo P."/>
            <person name="Giuseppe L.R."/>
            <person name="Gasser R.B."/>
        </authorList>
    </citation>
    <scope>NUCLEOTIDE SEQUENCE [LARGE SCALE GENOMIC DNA]</scope>
    <source>
        <strain evidence="6">ISS13</strain>
    </source>
</reference>
<protein>
    <submittedName>
        <fullName evidence="6">Acetyl-coenzyme A transporter 1</fullName>
    </submittedName>
</protein>
<feature type="transmembrane region" description="Helical" evidence="5">
    <location>
        <begin position="101"/>
        <end position="119"/>
    </location>
</feature>
<name>A0A0V1EK46_TRIPS</name>
<evidence type="ECO:0000313" key="7">
    <source>
        <dbReference type="Proteomes" id="UP000054632"/>
    </source>
</evidence>
<feature type="transmembrane region" description="Helical" evidence="5">
    <location>
        <begin position="65"/>
        <end position="89"/>
    </location>
</feature>
<comment type="caution">
    <text evidence="6">The sequence shown here is derived from an EMBL/GenBank/DDBJ whole genome shotgun (WGS) entry which is preliminary data.</text>
</comment>
<keyword evidence="4 5" id="KW-0472">Membrane</keyword>
<feature type="transmembrane region" description="Helical" evidence="5">
    <location>
        <begin position="345"/>
        <end position="364"/>
    </location>
</feature>
<keyword evidence="3 5" id="KW-1133">Transmembrane helix</keyword>
<evidence type="ECO:0000256" key="5">
    <source>
        <dbReference type="SAM" id="Phobius"/>
    </source>
</evidence>
<gene>
    <name evidence="6" type="primary">SLC33A1</name>
    <name evidence="6" type="ORF">T4A_4968</name>
</gene>
<feature type="transmembrane region" description="Helical" evidence="5">
    <location>
        <begin position="410"/>
        <end position="431"/>
    </location>
</feature>
<dbReference type="InterPro" id="IPR036259">
    <property type="entry name" value="MFS_trans_sf"/>
</dbReference>
<dbReference type="SUPFAM" id="SSF103473">
    <property type="entry name" value="MFS general substrate transporter"/>
    <property type="match status" value="1"/>
</dbReference>
<dbReference type="GO" id="GO:0008521">
    <property type="term" value="F:acetyl-CoA transmembrane transporter activity"/>
    <property type="evidence" value="ECO:0007669"/>
    <property type="project" value="InterPro"/>
</dbReference>
<evidence type="ECO:0000256" key="4">
    <source>
        <dbReference type="ARBA" id="ARBA00023136"/>
    </source>
</evidence>
<dbReference type="AlphaFoldDB" id="A0A0V1EK46"/>
<dbReference type="PANTHER" id="PTHR12778">
    <property type="entry name" value="SOLUTE CARRIER FAMILY 33 ACETYL-COA TRANSPORTER -RELATED"/>
    <property type="match status" value="1"/>
</dbReference>
<keyword evidence="2 5" id="KW-0812">Transmembrane</keyword>
<evidence type="ECO:0000256" key="3">
    <source>
        <dbReference type="ARBA" id="ARBA00022989"/>
    </source>
</evidence>
<evidence type="ECO:0000256" key="2">
    <source>
        <dbReference type="ARBA" id="ARBA00022692"/>
    </source>
</evidence>
<dbReference type="InterPro" id="IPR024371">
    <property type="entry name" value="AcetylCoA_trans_1-like"/>
</dbReference>